<feature type="region of interest" description="Disordered" evidence="13">
    <location>
        <begin position="296"/>
        <end position="385"/>
    </location>
</feature>
<dbReference type="InterPro" id="IPR041816">
    <property type="entry name" value="Dbr1_N"/>
</dbReference>
<dbReference type="OrthoDB" id="407609at2759"/>
<dbReference type="FunFam" id="3.60.21.10:FF:000035">
    <property type="entry name" value="Lariat debranching enzyme"/>
    <property type="match status" value="1"/>
</dbReference>
<comment type="cofactor">
    <cofactor evidence="1">
        <name>Mn(2+)</name>
        <dbReference type="ChEBI" id="CHEBI:29035"/>
    </cofactor>
</comment>
<comment type="subcellular location">
    <subcellularLocation>
        <location evidence="4">Nucleus</location>
    </subcellularLocation>
</comment>
<reference evidence="15" key="1">
    <citation type="submission" date="2022-07" db="EMBL/GenBank/DDBJ databases">
        <title>Phylogenomic reconstructions and comparative analyses of Kickxellomycotina fungi.</title>
        <authorList>
            <person name="Reynolds N.K."/>
            <person name="Stajich J.E."/>
            <person name="Barry K."/>
            <person name="Grigoriev I.V."/>
            <person name="Crous P."/>
            <person name="Smith M.E."/>
        </authorList>
    </citation>
    <scope>NUCLEOTIDE SEQUENCE</scope>
    <source>
        <strain evidence="15">BCRC 34381</strain>
    </source>
</reference>
<evidence type="ECO:0000256" key="7">
    <source>
        <dbReference type="ARBA" id="ARBA00022723"/>
    </source>
</evidence>
<evidence type="ECO:0000256" key="12">
    <source>
        <dbReference type="ARBA" id="ARBA00023242"/>
    </source>
</evidence>
<dbReference type="CDD" id="cd00844">
    <property type="entry name" value="MPP_Dbr1_N"/>
    <property type="match status" value="1"/>
</dbReference>
<evidence type="ECO:0000256" key="13">
    <source>
        <dbReference type="SAM" id="MobiDB-lite"/>
    </source>
</evidence>
<proteinExistence type="inferred from homology"/>
<sequence>MLRKLTVAVEGCCHGELDNIYSQLLSRQKQLNKKVDLLIICGDFQAIRNVTDLTCMSCPDKYKQIGGFYRYYTGERKAPMPTVFVGGNHEASNHLRELYYGGWVAPNIYYMGGSGVVRFGGLRIGGISGIYKDFDYAKGYYERPPFRGHSRASMHHVRSYEVFKMLQLRTPLDIVVSHDWPQYIERHGNTHDLLQKKPFFRAEVARGDLGSPPNAMLLGRLRPAWWVSAHLHVRFTATVHSHDTIYDGGWDGIAPYNQQATGHAQRPGSEHVAPQGAAAAEAPGVLNVDEIVIESLSDSESEAGDPASSEPRQETDEVVTFADPTANEGSRPRLALVLPPPKHAAPAAAAGPVLADDEAVEPSAPLRQPTPAESADTTTGALASDPCVPGRATSFLALDKCLPRRQFLELFDIEVPAHADDGELRLEYDPEWLAILRLCHPHMPLDEAHFCPPPETAAALHERKMPLFADAQLDRELDWVRANVFAGGRVFVPPNFVPVAPAPPPGTPDTATFGLARGWGQGSRGRGQGGDRGRGGAHGRGRGGGHAQARQSDDMPWPGLRPDVVYPNTQTEVFCSMLGLDDQLTQRRH</sequence>
<comment type="cofactor">
    <cofactor evidence="3">
        <name>Fe(2+)</name>
        <dbReference type="ChEBI" id="CHEBI:29033"/>
    </cofactor>
</comment>
<protein>
    <submittedName>
        <fullName evidence="15">Lariat debranching enzyme</fullName>
    </submittedName>
</protein>
<evidence type="ECO:0000256" key="6">
    <source>
        <dbReference type="ARBA" id="ARBA00022664"/>
    </source>
</evidence>
<gene>
    <name evidence="15" type="primary">DBR1</name>
    <name evidence="15" type="ORF">LPJ61_003819</name>
</gene>
<keyword evidence="11" id="KW-0464">Manganese</keyword>
<evidence type="ECO:0000313" key="16">
    <source>
        <dbReference type="Proteomes" id="UP001143981"/>
    </source>
</evidence>
<accession>A0A9W8CXC2</accession>
<comment type="cofactor">
    <cofactor evidence="2">
        <name>Zn(2+)</name>
        <dbReference type="ChEBI" id="CHEBI:29105"/>
    </cofactor>
</comment>
<dbReference type="Pfam" id="PF00149">
    <property type="entry name" value="Metallophos"/>
    <property type="match status" value="1"/>
</dbReference>
<dbReference type="SUPFAM" id="SSF56300">
    <property type="entry name" value="Metallo-dependent phosphatases"/>
    <property type="match status" value="1"/>
</dbReference>
<dbReference type="GO" id="GO:0008419">
    <property type="term" value="F:RNA lariat debranching enzyme activity"/>
    <property type="evidence" value="ECO:0007669"/>
    <property type="project" value="UniProtKB-ARBA"/>
</dbReference>
<dbReference type="Proteomes" id="UP001143981">
    <property type="component" value="Unassembled WGS sequence"/>
</dbReference>
<name>A0A9W8CXC2_9FUNG</name>
<feature type="region of interest" description="Disordered" evidence="13">
    <location>
        <begin position="257"/>
        <end position="283"/>
    </location>
</feature>
<comment type="similarity">
    <text evidence="5">Belongs to the lariat debranching enzyme family.</text>
</comment>
<dbReference type="Gene3D" id="3.60.21.10">
    <property type="match status" value="1"/>
</dbReference>
<organism evidence="15 16">
    <name type="scientific">Coemansia biformis</name>
    <dbReference type="NCBI Taxonomy" id="1286918"/>
    <lineage>
        <taxon>Eukaryota</taxon>
        <taxon>Fungi</taxon>
        <taxon>Fungi incertae sedis</taxon>
        <taxon>Zoopagomycota</taxon>
        <taxon>Kickxellomycotina</taxon>
        <taxon>Kickxellomycetes</taxon>
        <taxon>Kickxellales</taxon>
        <taxon>Kickxellaceae</taxon>
        <taxon>Coemansia</taxon>
    </lineage>
</organism>
<dbReference type="Pfam" id="PF05011">
    <property type="entry name" value="DBR1"/>
    <property type="match status" value="1"/>
</dbReference>
<dbReference type="SMART" id="SM01124">
    <property type="entry name" value="DBR1"/>
    <property type="match status" value="1"/>
</dbReference>
<dbReference type="InterPro" id="IPR029052">
    <property type="entry name" value="Metallo-depent_PP-like"/>
</dbReference>
<feature type="compositionally biased region" description="Low complexity" evidence="13">
    <location>
        <begin position="273"/>
        <end position="283"/>
    </location>
</feature>
<evidence type="ECO:0000256" key="5">
    <source>
        <dbReference type="ARBA" id="ARBA00006045"/>
    </source>
</evidence>
<feature type="region of interest" description="Disordered" evidence="13">
    <location>
        <begin position="517"/>
        <end position="560"/>
    </location>
</feature>
<evidence type="ECO:0000256" key="3">
    <source>
        <dbReference type="ARBA" id="ARBA00001954"/>
    </source>
</evidence>
<evidence type="ECO:0000256" key="8">
    <source>
        <dbReference type="ARBA" id="ARBA00022801"/>
    </source>
</evidence>
<dbReference type="AlphaFoldDB" id="A0A9W8CXC2"/>
<dbReference type="InterPro" id="IPR004843">
    <property type="entry name" value="Calcineurin-like_PHP"/>
</dbReference>
<keyword evidence="7" id="KW-0479">Metal-binding</keyword>
<keyword evidence="16" id="KW-1185">Reference proteome</keyword>
<comment type="caution">
    <text evidence="15">The sequence shown here is derived from an EMBL/GenBank/DDBJ whole genome shotgun (WGS) entry which is preliminary data.</text>
</comment>
<evidence type="ECO:0000256" key="1">
    <source>
        <dbReference type="ARBA" id="ARBA00001936"/>
    </source>
</evidence>
<dbReference type="PANTHER" id="PTHR12849">
    <property type="entry name" value="RNA LARIAT DEBRANCHING ENZYME"/>
    <property type="match status" value="1"/>
</dbReference>
<evidence type="ECO:0000259" key="14">
    <source>
        <dbReference type="SMART" id="SM01124"/>
    </source>
</evidence>
<evidence type="ECO:0000256" key="10">
    <source>
        <dbReference type="ARBA" id="ARBA00023004"/>
    </source>
</evidence>
<keyword evidence="9" id="KW-0862">Zinc</keyword>
<evidence type="ECO:0000256" key="11">
    <source>
        <dbReference type="ARBA" id="ARBA00023211"/>
    </source>
</evidence>
<dbReference type="GO" id="GO:0005634">
    <property type="term" value="C:nucleus"/>
    <property type="evidence" value="ECO:0007669"/>
    <property type="project" value="UniProtKB-SubCell"/>
</dbReference>
<dbReference type="GO" id="GO:0000398">
    <property type="term" value="P:mRNA splicing, via spliceosome"/>
    <property type="evidence" value="ECO:0007669"/>
    <property type="project" value="TreeGrafter"/>
</dbReference>
<evidence type="ECO:0000256" key="4">
    <source>
        <dbReference type="ARBA" id="ARBA00004123"/>
    </source>
</evidence>
<feature type="compositionally biased region" description="Low complexity" evidence="13">
    <location>
        <begin position="344"/>
        <end position="354"/>
    </location>
</feature>
<evidence type="ECO:0000256" key="9">
    <source>
        <dbReference type="ARBA" id="ARBA00022833"/>
    </source>
</evidence>
<keyword evidence="10" id="KW-0408">Iron</keyword>
<keyword evidence="8" id="KW-0378">Hydrolase</keyword>
<dbReference type="InterPro" id="IPR007708">
    <property type="entry name" value="DBR1_C"/>
</dbReference>
<dbReference type="GO" id="GO:0046872">
    <property type="term" value="F:metal ion binding"/>
    <property type="evidence" value="ECO:0007669"/>
    <property type="project" value="UniProtKB-KW"/>
</dbReference>
<evidence type="ECO:0000256" key="2">
    <source>
        <dbReference type="ARBA" id="ARBA00001947"/>
    </source>
</evidence>
<dbReference type="EMBL" id="JANBOI010000728">
    <property type="protein sequence ID" value="KAJ1728847.1"/>
    <property type="molecule type" value="Genomic_DNA"/>
</dbReference>
<feature type="compositionally biased region" description="Gly residues" evidence="13">
    <location>
        <begin position="517"/>
        <end position="528"/>
    </location>
</feature>
<dbReference type="PANTHER" id="PTHR12849:SF0">
    <property type="entry name" value="LARIAT DEBRANCHING ENZYME"/>
    <property type="match status" value="1"/>
</dbReference>
<keyword evidence="6" id="KW-0507">mRNA processing</keyword>
<keyword evidence="12" id="KW-0539">Nucleus</keyword>
<feature type="domain" description="Lariat debranching enzyme C-terminal" evidence="14">
    <location>
        <begin position="388"/>
        <end position="584"/>
    </location>
</feature>
<evidence type="ECO:0000313" key="15">
    <source>
        <dbReference type="EMBL" id="KAJ1728847.1"/>
    </source>
</evidence>